<accession>A0AAU7JBQ9</accession>
<gene>
    <name evidence="2" type="ORF">ABEG18_18610</name>
</gene>
<evidence type="ECO:0000256" key="1">
    <source>
        <dbReference type="SAM" id="MobiDB-lite"/>
    </source>
</evidence>
<dbReference type="AlphaFoldDB" id="A0AAU7JBQ9"/>
<dbReference type="EMBL" id="CP157484">
    <property type="protein sequence ID" value="XBO37718.1"/>
    <property type="molecule type" value="Genomic_DNA"/>
</dbReference>
<feature type="region of interest" description="Disordered" evidence="1">
    <location>
        <begin position="240"/>
        <end position="264"/>
    </location>
</feature>
<dbReference type="Pfam" id="PF11064">
    <property type="entry name" value="DUF2865"/>
    <property type="match status" value="1"/>
</dbReference>
<sequence length="324" mass="32566">MASTGALAQSASCRQLKAEYRSLGDGGGASARQEYAQLAAVYRDMGCNGGGFLFFGPPPACQGVAARLRSLQSAAVSGGGADVQARKAQLRGAIAAACSDREHVEKASASGGYSPRGGRKLVCVRTCDGFFFPLSAKPEDGDVEDMCQSLCPGAETAVFRMPDGGAIQEAVSTHGQAYTALPNALKYRTSVDKSCACKGDGQSWAQALAKAESMIARRSSDIVVDAAIAARMAQASATGSAKSAALKGAKRKPPAGEPGDNDIIVRPAGATAAASAEPASAGPGPAAVRVIAPGSVTPLELSQSSLNPASDIETGAVTKASAGQ</sequence>
<proteinExistence type="predicted"/>
<evidence type="ECO:0000313" key="2">
    <source>
        <dbReference type="EMBL" id="XBO37718.1"/>
    </source>
</evidence>
<feature type="region of interest" description="Disordered" evidence="1">
    <location>
        <begin position="301"/>
        <end position="324"/>
    </location>
</feature>
<protein>
    <submittedName>
        <fullName evidence="2">DUF2865 domain-containing protein</fullName>
    </submittedName>
</protein>
<name>A0AAU7JBQ9_9HYPH</name>
<dbReference type="RefSeq" id="WP_406854545.1">
    <property type="nucleotide sequence ID" value="NZ_CP157484.1"/>
</dbReference>
<dbReference type="InterPro" id="IPR021293">
    <property type="entry name" value="DUF2865"/>
</dbReference>
<organism evidence="2">
    <name type="scientific">Alsobacter sp. KACC 23698</name>
    <dbReference type="NCBI Taxonomy" id="3149229"/>
    <lineage>
        <taxon>Bacteria</taxon>
        <taxon>Pseudomonadati</taxon>
        <taxon>Pseudomonadota</taxon>
        <taxon>Alphaproteobacteria</taxon>
        <taxon>Hyphomicrobiales</taxon>
        <taxon>Alsobacteraceae</taxon>
        <taxon>Alsobacter</taxon>
    </lineage>
</organism>
<reference evidence="2" key="1">
    <citation type="submission" date="2024-05" db="EMBL/GenBank/DDBJ databases">
        <authorList>
            <person name="Kim S."/>
            <person name="Heo J."/>
            <person name="Choi H."/>
            <person name="Choi Y."/>
            <person name="Kwon S.-W."/>
            <person name="Kim Y."/>
        </authorList>
    </citation>
    <scope>NUCLEOTIDE SEQUENCE</scope>
    <source>
        <strain evidence="2">KACC 23698</strain>
    </source>
</reference>